<dbReference type="AlphaFoldDB" id="A0A6A6CWC1"/>
<dbReference type="Proteomes" id="UP000799537">
    <property type="component" value="Unassembled WGS sequence"/>
</dbReference>
<evidence type="ECO:0000313" key="2">
    <source>
        <dbReference type="Proteomes" id="UP000799537"/>
    </source>
</evidence>
<gene>
    <name evidence="1" type="ORF">M409DRAFT_19328</name>
</gene>
<accession>A0A6A6CWC1</accession>
<reference evidence="1" key="1">
    <citation type="journal article" date="2020" name="Stud. Mycol.">
        <title>101 Dothideomycetes genomes: a test case for predicting lifestyles and emergence of pathogens.</title>
        <authorList>
            <person name="Haridas S."/>
            <person name="Albert R."/>
            <person name="Binder M."/>
            <person name="Bloem J."/>
            <person name="Labutti K."/>
            <person name="Salamov A."/>
            <person name="Andreopoulos B."/>
            <person name="Baker S."/>
            <person name="Barry K."/>
            <person name="Bills G."/>
            <person name="Bluhm B."/>
            <person name="Cannon C."/>
            <person name="Castanera R."/>
            <person name="Culley D."/>
            <person name="Daum C."/>
            <person name="Ezra D."/>
            <person name="Gonzalez J."/>
            <person name="Henrissat B."/>
            <person name="Kuo A."/>
            <person name="Liang C."/>
            <person name="Lipzen A."/>
            <person name="Lutzoni F."/>
            <person name="Magnuson J."/>
            <person name="Mondo S."/>
            <person name="Nolan M."/>
            <person name="Ohm R."/>
            <person name="Pangilinan J."/>
            <person name="Park H.-J."/>
            <person name="Ramirez L."/>
            <person name="Alfaro M."/>
            <person name="Sun H."/>
            <person name="Tritt A."/>
            <person name="Yoshinaga Y."/>
            <person name="Zwiers L.-H."/>
            <person name="Turgeon B."/>
            <person name="Goodwin S."/>
            <person name="Spatafora J."/>
            <person name="Crous P."/>
            <person name="Grigoriev I."/>
        </authorList>
    </citation>
    <scope>NUCLEOTIDE SEQUENCE</scope>
    <source>
        <strain evidence="1">ATCC 36951</strain>
    </source>
</reference>
<evidence type="ECO:0000313" key="1">
    <source>
        <dbReference type="EMBL" id="KAF2170508.1"/>
    </source>
</evidence>
<name>A0A6A6CWC1_ZASCE</name>
<dbReference type="EMBL" id="ML993585">
    <property type="protein sequence ID" value="KAF2170508.1"/>
    <property type="molecule type" value="Genomic_DNA"/>
</dbReference>
<organism evidence="1 2">
    <name type="scientific">Zasmidium cellare ATCC 36951</name>
    <dbReference type="NCBI Taxonomy" id="1080233"/>
    <lineage>
        <taxon>Eukaryota</taxon>
        <taxon>Fungi</taxon>
        <taxon>Dikarya</taxon>
        <taxon>Ascomycota</taxon>
        <taxon>Pezizomycotina</taxon>
        <taxon>Dothideomycetes</taxon>
        <taxon>Dothideomycetidae</taxon>
        <taxon>Mycosphaerellales</taxon>
        <taxon>Mycosphaerellaceae</taxon>
        <taxon>Zasmidium</taxon>
    </lineage>
</organism>
<keyword evidence="2" id="KW-1185">Reference proteome</keyword>
<dbReference type="RefSeq" id="XP_033671397.1">
    <property type="nucleotide sequence ID" value="XM_033804885.1"/>
</dbReference>
<dbReference type="GeneID" id="54558157"/>
<proteinExistence type="predicted"/>
<sequence length="74" mass="8106">MGPPQVDVLAPQPTYVAMGKFALGMLKEVTKNLIEKDPEILARIKDSEKAFLDKVRDSSVMPYTGGGQIESLNQ</sequence>
<protein>
    <submittedName>
        <fullName evidence="1">Uncharacterized protein</fullName>
    </submittedName>
</protein>